<evidence type="ECO:0000313" key="2">
    <source>
        <dbReference type="Proteomes" id="UP000254291"/>
    </source>
</evidence>
<proteinExistence type="predicted"/>
<protein>
    <submittedName>
        <fullName evidence="1">Uncharacterized protein</fullName>
    </submittedName>
</protein>
<dbReference type="AlphaFoldDB" id="A0A378ST48"/>
<dbReference type="EMBL" id="UGQM01000001">
    <property type="protein sequence ID" value="STZ45535.1"/>
    <property type="molecule type" value="Genomic_DNA"/>
</dbReference>
<reference evidence="1 2" key="1">
    <citation type="submission" date="2018-06" db="EMBL/GenBank/DDBJ databases">
        <authorList>
            <consortium name="Pathogen Informatics"/>
            <person name="Doyle S."/>
        </authorList>
    </citation>
    <scope>NUCLEOTIDE SEQUENCE [LARGE SCALE GENOMIC DNA]</scope>
    <source>
        <strain evidence="1 2">NCTC10742</strain>
    </source>
</reference>
<sequence>MLVVQLAHRLHFPVFIGGFTDQGKADLLKFMKTLPADLRCLLADCGARILRS</sequence>
<gene>
    <name evidence="1" type="ORF">NCTC10742_04789</name>
</gene>
<organism evidence="1 2">
    <name type="scientific">Mycolicibacterium gilvum</name>
    <dbReference type="NCBI Taxonomy" id="1804"/>
    <lineage>
        <taxon>Bacteria</taxon>
        <taxon>Bacillati</taxon>
        <taxon>Actinomycetota</taxon>
        <taxon>Actinomycetes</taxon>
        <taxon>Mycobacteriales</taxon>
        <taxon>Mycobacteriaceae</taxon>
        <taxon>Mycolicibacterium</taxon>
    </lineage>
</organism>
<dbReference type="Proteomes" id="UP000254291">
    <property type="component" value="Unassembled WGS sequence"/>
</dbReference>
<accession>A0A378ST48</accession>
<name>A0A378ST48_9MYCO</name>
<evidence type="ECO:0000313" key="1">
    <source>
        <dbReference type="EMBL" id="STZ45535.1"/>
    </source>
</evidence>